<dbReference type="InterPro" id="IPR046373">
    <property type="entry name" value="Acyl-CoA_Oxase/DH_mid-dom_sf"/>
</dbReference>
<comment type="similarity">
    <text evidence="3 8">Belongs to the acyl-CoA dehydrogenase family.</text>
</comment>
<dbReference type="InterPro" id="IPR009100">
    <property type="entry name" value="AcylCoA_DH/oxidase_NM_dom_sf"/>
</dbReference>
<dbReference type="SUPFAM" id="SSF56645">
    <property type="entry name" value="Acyl-CoA dehydrogenase NM domain-like"/>
    <property type="match status" value="1"/>
</dbReference>
<protein>
    <submittedName>
        <fullName evidence="12">Acyl-CoA dehydrogenase</fullName>
        <ecNumber evidence="12">1.3.99.-</ecNumber>
    </submittedName>
</protein>
<dbReference type="GO" id="GO:0050660">
    <property type="term" value="F:flavin adenine dinucleotide binding"/>
    <property type="evidence" value="ECO:0007669"/>
    <property type="project" value="InterPro"/>
</dbReference>
<feature type="domain" description="Acyl-CoA dehydrogenase/oxidase C-terminal" evidence="9">
    <location>
        <begin position="231"/>
        <end position="379"/>
    </location>
</feature>
<dbReference type="EC" id="1.3.99.-" evidence="12"/>
<evidence type="ECO:0000256" key="3">
    <source>
        <dbReference type="ARBA" id="ARBA00009347"/>
    </source>
</evidence>
<comment type="pathway">
    <text evidence="2">Amino-acid degradation; L-valine degradation.</text>
</comment>
<sequence>MDFSWTEEQIQFREKIVKFAQQELQSNLIDLDWREEFNRESWEKCGKFGLIGLPIPEHYGGTGTDILTTICALEALGYGCKDNGLIFAINAHIWAGEIPILTFGTEAQKQKYLPKLCSGEFIGAHGASEPEAGSDIYNLKTTAKIQGDKYILNGVKNWVTNGPVADLYIVFANVAPEKGKRGITGFIVEKDFAGVAINRKISKMGLRTTQLGELFLENCEVPSENRLGQEGSGLAIFNHSMEWERGFILASAIGTMERLLESCIQYARKRQQFGQSIGKFQLVSSKIVDMKMRLETARALLYKVGWLKNNKKTAIMEAAMAKLYISESWVQSCLDAIQIHGGYGYLTELELERELRDALGSKLYSGTSEIQYQIIAQFMGL</sequence>
<gene>
    <name evidence="12" type="ORF">PL9214640158</name>
</gene>
<keyword evidence="7 8" id="KW-0560">Oxidoreductase</keyword>
<dbReference type="GO" id="GO:0003995">
    <property type="term" value="F:acyl-CoA dehydrogenase activity"/>
    <property type="evidence" value="ECO:0007669"/>
    <property type="project" value="InterPro"/>
</dbReference>
<dbReference type="Pfam" id="PF00441">
    <property type="entry name" value="Acyl-CoA_dh_1"/>
    <property type="match status" value="1"/>
</dbReference>
<accession>A0A1J1LP07</accession>
<dbReference type="RefSeq" id="WP_072720632.1">
    <property type="nucleotide sequence ID" value="NZ_LN889812.1"/>
</dbReference>
<dbReference type="Pfam" id="PF02771">
    <property type="entry name" value="Acyl-CoA_dh_N"/>
    <property type="match status" value="1"/>
</dbReference>
<keyword evidence="6 8" id="KW-0274">FAD</keyword>
<dbReference type="InterPro" id="IPR006091">
    <property type="entry name" value="Acyl-CoA_Oxase/DH_mid-dom"/>
</dbReference>
<evidence type="ECO:0000256" key="1">
    <source>
        <dbReference type="ARBA" id="ARBA00001974"/>
    </source>
</evidence>
<dbReference type="InterPro" id="IPR036250">
    <property type="entry name" value="AcylCo_DH-like_C"/>
</dbReference>
<dbReference type="FunFam" id="1.20.140.10:FF:000001">
    <property type="entry name" value="Acyl-CoA dehydrogenase"/>
    <property type="match status" value="1"/>
</dbReference>
<organism evidence="12 13">
    <name type="scientific">Planktothrix tepida PCC 9214</name>
    <dbReference type="NCBI Taxonomy" id="671072"/>
    <lineage>
        <taxon>Bacteria</taxon>
        <taxon>Bacillati</taxon>
        <taxon>Cyanobacteriota</taxon>
        <taxon>Cyanophyceae</taxon>
        <taxon>Oscillatoriophycideae</taxon>
        <taxon>Oscillatoriales</taxon>
        <taxon>Microcoleaceae</taxon>
        <taxon>Planktothrix</taxon>
    </lineage>
</organism>
<dbReference type="Gene3D" id="1.20.140.10">
    <property type="entry name" value="Butyryl-CoA Dehydrogenase, subunit A, domain 3"/>
    <property type="match status" value="1"/>
</dbReference>
<evidence type="ECO:0000259" key="10">
    <source>
        <dbReference type="Pfam" id="PF02770"/>
    </source>
</evidence>
<evidence type="ECO:0000256" key="7">
    <source>
        <dbReference type="ARBA" id="ARBA00023002"/>
    </source>
</evidence>
<evidence type="ECO:0000259" key="11">
    <source>
        <dbReference type="Pfam" id="PF02771"/>
    </source>
</evidence>
<name>A0A1J1LP07_9CYAN</name>
<dbReference type="PANTHER" id="PTHR43884">
    <property type="entry name" value="ACYL-COA DEHYDROGENASE"/>
    <property type="match status" value="1"/>
</dbReference>
<dbReference type="Gene3D" id="2.40.110.10">
    <property type="entry name" value="Butyryl-CoA Dehydrogenase, subunit A, domain 2"/>
    <property type="match status" value="1"/>
</dbReference>
<reference evidence="13" key="1">
    <citation type="submission" date="2015-10" db="EMBL/GenBank/DDBJ databases">
        <authorList>
            <person name="Regsiter A."/>
            <person name="william w."/>
        </authorList>
    </citation>
    <scope>NUCLEOTIDE SEQUENCE [LARGE SCALE GENOMIC DNA]</scope>
</reference>
<dbReference type="Pfam" id="PF02770">
    <property type="entry name" value="Acyl-CoA_dh_M"/>
    <property type="match status" value="1"/>
</dbReference>
<dbReference type="FunFam" id="2.40.110.10:FF:000001">
    <property type="entry name" value="Acyl-CoA dehydrogenase, mitochondrial"/>
    <property type="match status" value="1"/>
</dbReference>
<evidence type="ECO:0000256" key="6">
    <source>
        <dbReference type="ARBA" id="ARBA00022827"/>
    </source>
</evidence>
<dbReference type="PANTHER" id="PTHR43884:SF12">
    <property type="entry name" value="ISOVALERYL-COA DEHYDROGENASE, MITOCHONDRIAL-RELATED"/>
    <property type="match status" value="1"/>
</dbReference>
<dbReference type="InterPro" id="IPR006089">
    <property type="entry name" value="Acyl-CoA_DH_CS"/>
</dbReference>
<dbReference type="GO" id="GO:0009083">
    <property type="term" value="P:branched-chain amino acid catabolic process"/>
    <property type="evidence" value="ECO:0007669"/>
    <property type="project" value="UniProtKB-KW"/>
</dbReference>
<dbReference type="STRING" id="671072.PL9214640158"/>
<dbReference type="InterPro" id="IPR037069">
    <property type="entry name" value="AcylCoA_DH/ox_N_sf"/>
</dbReference>
<evidence type="ECO:0000256" key="5">
    <source>
        <dbReference type="ARBA" id="ARBA00022630"/>
    </source>
</evidence>
<keyword evidence="13" id="KW-1185">Reference proteome</keyword>
<dbReference type="PROSITE" id="PS00073">
    <property type="entry name" value="ACYL_COA_DH_2"/>
    <property type="match status" value="1"/>
</dbReference>
<dbReference type="AlphaFoldDB" id="A0A1J1LP07"/>
<dbReference type="SUPFAM" id="SSF47203">
    <property type="entry name" value="Acyl-CoA dehydrogenase C-terminal domain-like"/>
    <property type="match status" value="1"/>
</dbReference>
<dbReference type="OrthoDB" id="9802447at2"/>
<evidence type="ECO:0000313" key="13">
    <source>
        <dbReference type="Proteomes" id="UP000184315"/>
    </source>
</evidence>
<evidence type="ECO:0000256" key="2">
    <source>
        <dbReference type="ARBA" id="ARBA00005109"/>
    </source>
</evidence>
<dbReference type="Gene3D" id="1.10.540.10">
    <property type="entry name" value="Acyl-CoA dehydrogenase/oxidase, N-terminal domain"/>
    <property type="match status" value="1"/>
</dbReference>
<comment type="cofactor">
    <cofactor evidence="1 8">
        <name>FAD</name>
        <dbReference type="ChEBI" id="CHEBI:57692"/>
    </cofactor>
</comment>
<dbReference type="Proteomes" id="UP000184315">
    <property type="component" value="Unassembled WGS sequence"/>
</dbReference>
<feature type="domain" description="Acyl-CoA dehydrogenase/oxidase N-terminal" evidence="11">
    <location>
        <begin position="6"/>
        <end position="120"/>
    </location>
</feature>
<keyword evidence="5 8" id="KW-0285">Flavoprotein</keyword>
<proteinExistence type="inferred from homology"/>
<evidence type="ECO:0000259" key="9">
    <source>
        <dbReference type="Pfam" id="PF00441"/>
    </source>
</evidence>
<evidence type="ECO:0000256" key="4">
    <source>
        <dbReference type="ARBA" id="ARBA00022456"/>
    </source>
</evidence>
<evidence type="ECO:0000313" key="12">
    <source>
        <dbReference type="EMBL" id="CUR34151.1"/>
    </source>
</evidence>
<dbReference type="InterPro" id="IPR009075">
    <property type="entry name" value="AcylCo_DH/oxidase_C"/>
</dbReference>
<dbReference type="EMBL" id="CZDF01000171">
    <property type="protein sequence ID" value="CUR34151.1"/>
    <property type="molecule type" value="Genomic_DNA"/>
</dbReference>
<keyword evidence="4" id="KW-0101">Branched-chain amino acid catabolism</keyword>
<feature type="domain" description="Acyl-CoA oxidase/dehydrogenase middle" evidence="10">
    <location>
        <begin position="125"/>
        <end position="219"/>
    </location>
</feature>
<dbReference type="InterPro" id="IPR013786">
    <property type="entry name" value="AcylCoA_DH/ox_N"/>
</dbReference>
<evidence type="ECO:0000256" key="8">
    <source>
        <dbReference type="RuleBase" id="RU362125"/>
    </source>
</evidence>